<feature type="region of interest" description="Disordered" evidence="1">
    <location>
        <begin position="1"/>
        <end position="70"/>
    </location>
</feature>
<protein>
    <submittedName>
        <fullName evidence="2">Uncharacterized protein</fullName>
    </submittedName>
</protein>
<gene>
    <name evidence="2" type="ORF">RF55_4502</name>
</gene>
<dbReference type="Proteomes" id="UP000036403">
    <property type="component" value="Unassembled WGS sequence"/>
</dbReference>
<keyword evidence="3" id="KW-1185">Reference proteome</keyword>
<name>A0A0J7KYC7_LASNI</name>
<sequence>MKRIQLKKTLNIETQEKTETSSIAEPHEYFIEGNKLGSKKEKTKPKKESRMFTRNRRQSKTDGSPKHSGQKLLFMLTFDNKEKL</sequence>
<dbReference type="AlphaFoldDB" id="A0A0J7KYC7"/>
<dbReference type="PaxDb" id="67767-A0A0J7KYC7"/>
<reference evidence="2 3" key="1">
    <citation type="submission" date="2015-04" db="EMBL/GenBank/DDBJ databases">
        <title>Lasius niger genome sequencing.</title>
        <authorList>
            <person name="Konorov E.A."/>
            <person name="Nikitin M.A."/>
            <person name="Kirill M.V."/>
            <person name="Chang P."/>
        </authorList>
    </citation>
    <scope>NUCLEOTIDE SEQUENCE [LARGE SCALE GENOMIC DNA]</scope>
    <source>
        <tissue evidence="2">Whole</tissue>
    </source>
</reference>
<accession>A0A0J7KYC7</accession>
<feature type="compositionally biased region" description="Basic and acidic residues" evidence="1">
    <location>
        <begin position="14"/>
        <end position="30"/>
    </location>
</feature>
<evidence type="ECO:0000313" key="2">
    <source>
        <dbReference type="EMBL" id="KMQ95293.1"/>
    </source>
</evidence>
<evidence type="ECO:0000256" key="1">
    <source>
        <dbReference type="SAM" id="MobiDB-lite"/>
    </source>
</evidence>
<dbReference type="EMBL" id="LBMM01002086">
    <property type="protein sequence ID" value="KMQ95293.1"/>
    <property type="molecule type" value="Genomic_DNA"/>
</dbReference>
<organism evidence="2 3">
    <name type="scientific">Lasius niger</name>
    <name type="common">Black garden ant</name>
    <dbReference type="NCBI Taxonomy" id="67767"/>
    <lineage>
        <taxon>Eukaryota</taxon>
        <taxon>Metazoa</taxon>
        <taxon>Ecdysozoa</taxon>
        <taxon>Arthropoda</taxon>
        <taxon>Hexapoda</taxon>
        <taxon>Insecta</taxon>
        <taxon>Pterygota</taxon>
        <taxon>Neoptera</taxon>
        <taxon>Endopterygota</taxon>
        <taxon>Hymenoptera</taxon>
        <taxon>Apocrita</taxon>
        <taxon>Aculeata</taxon>
        <taxon>Formicoidea</taxon>
        <taxon>Formicidae</taxon>
        <taxon>Formicinae</taxon>
        <taxon>Lasius</taxon>
        <taxon>Lasius</taxon>
    </lineage>
</organism>
<comment type="caution">
    <text evidence="2">The sequence shown here is derived from an EMBL/GenBank/DDBJ whole genome shotgun (WGS) entry which is preliminary data.</text>
</comment>
<proteinExistence type="predicted"/>
<evidence type="ECO:0000313" key="3">
    <source>
        <dbReference type="Proteomes" id="UP000036403"/>
    </source>
</evidence>